<keyword evidence="1" id="KW-1133">Transmembrane helix</keyword>
<organism evidence="2 3">
    <name type="scientific">Hevea brasiliensis</name>
    <name type="common">Para rubber tree</name>
    <name type="synonym">Siphonia brasiliensis</name>
    <dbReference type="NCBI Taxonomy" id="3981"/>
    <lineage>
        <taxon>Eukaryota</taxon>
        <taxon>Viridiplantae</taxon>
        <taxon>Streptophyta</taxon>
        <taxon>Embryophyta</taxon>
        <taxon>Tracheophyta</taxon>
        <taxon>Spermatophyta</taxon>
        <taxon>Magnoliopsida</taxon>
        <taxon>eudicotyledons</taxon>
        <taxon>Gunneridae</taxon>
        <taxon>Pentapetalae</taxon>
        <taxon>rosids</taxon>
        <taxon>fabids</taxon>
        <taxon>Malpighiales</taxon>
        <taxon>Euphorbiaceae</taxon>
        <taxon>Crotonoideae</taxon>
        <taxon>Micrandreae</taxon>
        <taxon>Hevea</taxon>
    </lineage>
</organism>
<keyword evidence="1" id="KW-0812">Transmembrane</keyword>
<proteinExistence type="predicted"/>
<dbReference type="Pfam" id="PF03140">
    <property type="entry name" value="DUF247"/>
    <property type="match status" value="1"/>
</dbReference>
<sequence>MNSKDKLDVKDIAKSLNDDLAILQPLSDECCIYRAPERVRKLYEESYTPQLVSIGPLHHGKEKLKAMEEHKRRYLLDFLQWSDSSLVNLITYIKQNERRLRNCYAETIEYGSEKFVKMMSLDATFIIMLLLKNHCPQLRSNNIDRIFYKPKMISYLWYDIILLENQVPFFILEELFKFSNKAELVEGLSMIKLTRSFFEGCMGYWVTNDEEKDFSQVKHFIDFLRICQLPQKKKQEGSINKLVMPTATELHHAGVKFEMHPSRNKLDIEFDKGILKIPHITMSHEVELLLRNVLTFECCHFDNLYFNDYILLVSKLLISGNDVEILDRGGIIDNRQENNEAVASFLRNTICYVNPNMFYFSDVVEDLNSYEKSIWHRWNAKLRQNYFNTPWTGISVVAAGILLILTIIQTACSILQII</sequence>
<keyword evidence="3" id="KW-1185">Reference proteome</keyword>
<evidence type="ECO:0000313" key="2">
    <source>
        <dbReference type="EMBL" id="KAJ9129533.1"/>
    </source>
</evidence>
<accession>A0ABQ9KAE0</accession>
<name>A0ABQ9KAE0_HEVBR</name>
<dbReference type="PANTHER" id="PTHR31170:SF17">
    <property type="match status" value="1"/>
</dbReference>
<dbReference type="Proteomes" id="UP001174677">
    <property type="component" value="Unassembled WGS sequence"/>
</dbReference>
<comment type="caution">
    <text evidence="2">The sequence shown here is derived from an EMBL/GenBank/DDBJ whole genome shotgun (WGS) entry which is preliminary data.</text>
</comment>
<evidence type="ECO:0000313" key="3">
    <source>
        <dbReference type="Proteomes" id="UP001174677"/>
    </source>
</evidence>
<reference evidence="2 3" key="1">
    <citation type="journal article" date="2023" name="Plant Biotechnol. J.">
        <title>Chromosome-level wild Hevea brasiliensis genome provides new tools for genomic-assisted breeding and valuable loci to elevate rubber yield.</title>
        <authorList>
            <person name="Cheng H."/>
            <person name="Song X."/>
            <person name="Hu Y."/>
            <person name="Wu T."/>
            <person name="Yang Q."/>
            <person name="An Z."/>
            <person name="Feng S."/>
            <person name="Deng Z."/>
            <person name="Wu W."/>
            <person name="Zeng X."/>
            <person name="Tu M."/>
            <person name="Wang X."/>
            <person name="Huang H."/>
        </authorList>
    </citation>
    <scope>NUCLEOTIDE SEQUENCE [LARGE SCALE GENOMIC DNA]</scope>
    <source>
        <strain evidence="2">MT/VB/25A 57/8</strain>
    </source>
</reference>
<dbReference type="EMBL" id="JARPOI010000130">
    <property type="protein sequence ID" value="KAJ9129533.1"/>
    <property type="molecule type" value="Genomic_DNA"/>
</dbReference>
<dbReference type="PANTHER" id="PTHR31170">
    <property type="entry name" value="BNAC04G53230D PROTEIN"/>
    <property type="match status" value="1"/>
</dbReference>
<evidence type="ECO:0000256" key="1">
    <source>
        <dbReference type="SAM" id="Phobius"/>
    </source>
</evidence>
<keyword evidence="1" id="KW-0472">Membrane</keyword>
<feature type="transmembrane region" description="Helical" evidence="1">
    <location>
        <begin position="391"/>
        <end position="415"/>
    </location>
</feature>
<gene>
    <name evidence="2" type="ORF">P3X46_033797</name>
</gene>
<protein>
    <submittedName>
        <fullName evidence="2">Uncharacterized protein</fullName>
    </submittedName>
</protein>
<dbReference type="InterPro" id="IPR004158">
    <property type="entry name" value="DUF247_pln"/>
</dbReference>